<evidence type="ECO:0000313" key="1">
    <source>
        <dbReference type="EMBL" id="CAK7356283.1"/>
    </source>
</evidence>
<protein>
    <submittedName>
        <fullName evidence="1">Uncharacterized protein</fullName>
    </submittedName>
</protein>
<dbReference type="Proteomes" id="UP001314170">
    <property type="component" value="Unassembled WGS sequence"/>
</dbReference>
<evidence type="ECO:0000313" key="2">
    <source>
        <dbReference type="Proteomes" id="UP001314170"/>
    </source>
</evidence>
<dbReference type="AlphaFoldDB" id="A0AAV1STZ8"/>
<dbReference type="EMBL" id="CAWUPB010001197">
    <property type="protein sequence ID" value="CAK7356283.1"/>
    <property type="molecule type" value="Genomic_DNA"/>
</dbReference>
<proteinExistence type="predicted"/>
<comment type="caution">
    <text evidence="1">The sequence shown here is derived from an EMBL/GenBank/DDBJ whole genome shotgun (WGS) entry which is preliminary data.</text>
</comment>
<organism evidence="1 2">
    <name type="scientific">Dovyalis caffra</name>
    <dbReference type="NCBI Taxonomy" id="77055"/>
    <lineage>
        <taxon>Eukaryota</taxon>
        <taxon>Viridiplantae</taxon>
        <taxon>Streptophyta</taxon>
        <taxon>Embryophyta</taxon>
        <taxon>Tracheophyta</taxon>
        <taxon>Spermatophyta</taxon>
        <taxon>Magnoliopsida</taxon>
        <taxon>eudicotyledons</taxon>
        <taxon>Gunneridae</taxon>
        <taxon>Pentapetalae</taxon>
        <taxon>rosids</taxon>
        <taxon>fabids</taxon>
        <taxon>Malpighiales</taxon>
        <taxon>Salicaceae</taxon>
        <taxon>Flacourtieae</taxon>
        <taxon>Dovyalis</taxon>
    </lineage>
</organism>
<accession>A0AAV1STZ8</accession>
<name>A0AAV1STZ8_9ROSI</name>
<keyword evidence="2" id="KW-1185">Reference proteome</keyword>
<sequence length="339" mass="38324">MCENYIGRENIHTFLVDMRSVPVFHQNSLAPITHFQPGLVYTRRSRDEAYVDDYALIPVLETGLLLSSPVSSLLPAPAIDPPPLRRSSRNSHPPNRFLNSPPSYKLKYNTDSAIRCLSRVLLFNLTGVGEVIDEDVLHARVPFVARTQQCFTVKAGIDGLLDIAWRTICDTSEGLPYRCNHNDVEEICITKEVKCTNGIIYKRPTQVQMLDFPSVELQLVTCSSLFPYNIYNILGNLVFTSFDCSYLNVRNKSAAAECYIRTEVCLESCYRYLLTLLNAIREDVSALTPLAEVLCLLDMIINSFAYTISTKPVDRYTRPEFTSGIKILRSSIRDSNEKS</sequence>
<gene>
    <name evidence="1" type="ORF">DCAF_LOCUS26554</name>
</gene>
<reference evidence="1 2" key="1">
    <citation type="submission" date="2024-01" db="EMBL/GenBank/DDBJ databases">
        <authorList>
            <person name="Waweru B."/>
        </authorList>
    </citation>
    <scope>NUCLEOTIDE SEQUENCE [LARGE SCALE GENOMIC DNA]</scope>
</reference>